<dbReference type="EMBL" id="BQNB010020247">
    <property type="protein sequence ID" value="GJT93915.1"/>
    <property type="molecule type" value="Genomic_DNA"/>
</dbReference>
<keyword evidence="2" id="KW-1185">Reference proteome</keyword>
<sequence>MITDSERSSLLECVVALKDSNTRLRDALGIKRVRADSLQRRLGYVEDELRQIHERRWLLKRPTATHDSLVKAKARMGMMMITEMDEMEIMVTIMGIGIEMEEMEVQEEMHQLLRLAPTRMFSIVNHTTLVVLKESLVWLDGLRKESVFVSVVVLQTLK</sequence>
<reference evidence="1" key="2">
    <citation type="submission" date="2022-01" db="EMBL/GenBank/DDBJ databases">
        <authorList>
            <person name="Yamashiro T."/>
            <person name="Shiraishi A."/>
            <person name="Satake H."/>
            <person name="Nakayama K."/>
        </authorList>
    </citation>
    <scope>NUCLEOTIDE SEQUENCE</scope>
</reference>
<proteinExistence type="predicted"/>
<name>A0ABQ5I2T4_9ASTR</name>
<comment type="caution">
    <text evidence="1">The sequence shown here is derived from an EMBL/GenBank/DDBJ whole genome shotgun (WGS) entry which is preliminary data.</text>
</comment>
<gene>
    <name evidence="1" type="ORF">Tco_1082760</name>
</gene>
<evidence type="ECO:0000313" key="1">
    <source>
        <dbReference type="EMBL" id="GJT93915.1"/>
    </source>
</evidence>
<evidence type="ECO:0000313" key="2">
    <source>
        <dbReference type="Proteomes" id="UP001151760"/>
    </source>
</evidence>
<protein>
    <submittedName>
        <fullName evidence="1">Uncharacterized protein</fullName>
    </submittedName>
</protein>
<dbReference type="Proteomes" id="UP001151760">
    <property type="component" value="Unassembled WGS sequence"/>
</dbReference>
<reference evidence="1" key="1">
    <citation type="journal article" date="2022" name="Int. J. Mol. Sci.">
        <title>Draft Genome of Tanacetum Coccineum: Genomic Comparison of Closely Related Tanacetum-Family Plants.</title>
        <authorList>
            <person name="Yamashiro T."/>
            <person name="Shiraishi A."/>
            <person name="Nakayama K."/>
            <person name="Satake H."/>
        </authorList>
    </citation>
    <scope>NUCLEOTIDE SEQUENCE</scope>
</reference>
<accession>A0ABQ5I2T4</accession>
<organism evidence="1 2">
    <name type="scientific">Tanacetum coccineum</name>
    <dbReference type="NCBI Taxonomy" id="301880"/>
    <lineage>
        <taxon>Eukaryota</taxon>
        <taxon>Viridiplantae</taxon>
        <taxon>Streptophyta</taxon>
        <taxon>Embryophyta</taxon>
        <taxon>Tracheophyta</taxon>
        <taxon>Spermatophyta</taxon>
        <taxon>Magnoliopsida</taxon>
        <taxon>eudicotyledons</taxon>
        <taxon>Gunneridae</taxon>
        <taxon>Pentapetalae</taxon>
        <taxon>asterids</taxon>
        <taxon>campanulids</taxon>
        <taxon>Asterales</taxon>
        <taxon>Asteraceae</taxon>
        <taxon>Asteroideae</taxon>
        <taxon>Anthemideae</taxon>
        <taxon>Anthemidinae</taxon>
        <taxon>Tanacetum</taxon>
    </lineage>
</organism>